<accession>A0ABM8S2T0</accession>
<evidence type="ECO:0000313" key="2">
    <source>
        <dbReference type="Proteomes" id="UP000675880"/>
    </source>
</evidence>
<reference evidence="1 2" key="1">
    <citation type="submission" date="2021-02" db="EMBL/GenBank/DDBJ databases">
        <authorList>
            <person name="Han P."/>
        </authorList>
    </citation>
    <scope>NUCLEOTIDE SEQUENCE [LARGE SCALE GENOMIC DNA]</scope>
    <source>
        <strain evidence="1">Candidatus Nitrospira sp. ZN2</strain>
    </source>
</reference>
<comment type="caution">
    <text evidence="1">The sequence shown here is derived from an EMBL/GenBank/DDBJ whole genome shotgun (WGS) entry which is preliminary data.</text>
</comment>
<dbReference type="Gene3D" id="3.40.50.1820">
    <property type="entry name" value="alpha/beta hydrolase"/>
    <property type="match status" value="1"/>
</dbReference>
<dbReference type="Pfam" id="PF05990">
    <property type="entry name" value="DUF900"/>
    <property type="match status" value="1"/>
</dbReference>
<sequence>MNAFILSLRDQKFGGAVTSGVLYKALPYWDVWWNDRLPDFTLLTRGQRLTLLLHGYNNGLEEGRDKLVRFIGCLEQQGSTDLMLAVLWPGDSWANALGSWAGALSYPAESRDADDSADNLLTWLVLHVHESARVAFVGHSLGCRVVMRAAQRMVRDVTVKKPILDRICLMAAAIDSDSLGRVEPTSYRDAAKQADRIAVLASQEDRVLQVAYRAGDSVQSWWPFSGERSVRALGRYGPEGGSPEVSAKIESHMANPDRGIGHSDYLPQYPPPAAPLHHTRAKSEQFVFEFLSRRPNPDWPAERP</sequence>
<keyword evidence="2" id="KW-1185">Reference proteome</keyword>
<evidence type="ECO:0008006" key="3">
    <source>
        <dbReference type="Google" id="ProtNLM"/>
    </source>
</evidence>
<dbReference type="EMBL" id="CAJNBJ010000018">
    <property type="protein sequence ID" value="CAE6785650.1"/>
    <property type="molecule type" value="Genomic_DNA"/>
</dbReference>
<protein>
    <recommendedName>
        <fullName evidence="3">Alpha/beta hydrolase</fullName>
    </recommendedName>
</protein>
<dbReference type="InterPro" id="IPR010297">
    <property type="entry name" value="DUF900_hydrolase"/>
</dbReference>
<dbReference type="InterPro" id="IPR029058">
    <property type="entry name" value="AB_hydrolase_fold"/>
</dbReference>
<organism evidence="1 2">
    <name type="scientific">Nitrospira defluvii</name>
    <dbReference type="NCBI Taxonomy" id="330214"/>
    <lineage>
        <taxon>Bacteria</taxon>
        <taxon>Pseudomonadati</taxon>
        <taxon>Nitrospirota</taxon>
        <taxon>Nitrospiria</taxon>
        <taxon>Nitrospirales</taxon>
        <taxon>Nitrospiraceae</taxon>
        <taxon>Nitrospira</taxon>
    </lineage>
</organism>
<dbReference type="RefSeq" id="WP_213043689.1">
    <property type="nucleotide sequence ID" value="NZ_CAJNBJ010000018.1"/>
</dbReference>
<dbReference type="Proteomes" id="UP000675880">
    <property type="component" value="Unassembled WGS sequence"/>
</dbReference>
<gene>
    <name evidence="1" type="ORF">NSPZN2_50095</name>
</gene>
<name>A0ABM8S2T0_9BACT</name>
<evidence type="ECO:0000313" key="1">
    <source>
        <dbReference type="EMBL" id="CAE6785650.1"/>
    </source>
</evidence>
<proteinExistence type="predicted"/>
<dbReference type="SUPFAM" id="SSF53474">
    <property type="entry name" value="alpha/beta-Hydrolases"/>
    <property type="match status" value="1"/>
</dbReference>